<evidence type="ECO:0000256" key="2">
    <source>
        <dbReference type="ARBA" id="ARBA00022475"/>
    </source>
</evidence>
<evidence type="ECO:0000259" key="10">
    <source>
        <dbReference type="Pfam" id="PF00535"/>
    </source>
</evidence>
<comment type="caution">
    <text evidence="11">The sequence shown here is derived from an EMBL/GenBank/DDBJ whole genome shotgun (WGS) entry which is preliminary data.</text>
</comment>
<keyword evidence="2" id="KW-1003">Cell membrane</keyword>
<dbReference type="Proteomes" id="UP000291591">
    <property type="component" value="Unassembled WGS sequence"/>
</dbReference>
<dbReference type="InterPro" id="IPR001173">
    <property type="entry name" value="Glyco_trans_2-like"/>
</dbReference>
<evidence type="ECO:0000256" key="9">
    <source>
        <dbReference type="ARBA" id="ARBA00040345"/>
    </source>
</evidence>
<organism evidence="11 12">
    <name type="scientific">Pseudonocardia sediminis</name>
    <dbReference type="NCBI Taxonomy" id="1397368"/>
    <lineage>
        <taxon>Bacteria</taxon>
        <taxon>Bacillati</taxon>
        <taxon>Actinomycetota</taxon>
        <taxon>Actinomycetes</taxon>
        <taxon>Pseudonocardiales</taxon>
        <taxon>Pseudonocardiaceae</taxon>
        <taxon>Pseudonocardia</taxon>
    </lineage>
</organism>
<evidence type="ECO:0000256" key="5">
    <source>
        <dbReference type="ARBA" id="ARBA00023136"/>
    </source>
</evidence>
<feature type="domain" description="Glycosyltransferase 2-like" evidence="10">
    <location>
        <begin position="10"/>
        <end position="99"/>
    </location>
</feature>
<accession>A0A4Q7V5H0</accession>
<keyword evidence="4 11" id="KW-0808">Transferase</keyword>
<keyword evidence="5" id="KW-0472">Membrane</keyword>
<dbReference type="EMBL" id="SHKL01000001">
    <property type="protein sequence ID" value="RZT87909.1"/>
    <property type="molecule type" value="Genomic_DNA"/>
</dbReference>
<comment type="similarity">
    <text evidence="8">Belongs to the glycosyltransferase 2 family. CrtQ subfamily.</text>
</comment>
<evidence type="ECO:0000256" key="3">
    <source>
        <dbReference type="ARBA" id="ARBA00022676"/>
    </source>
</evidence>
<dbReference type="InterPro" id="IPR029044">
    <property type="entry name" value="Nucleotide-diphossugar_trans"/>
</dbReference>
<dbReference type="OrthoDB" id="9797391at2"/>
<dbReference type="SUPFAM" id="SSF53448">
    <property type="entry name" value="Nucleotide-diphospho-sugar transferases"/>
    <property type="match status" value="1"/>
</dbReference>
<dbReference type="AlphaFoldDB" id="A0A4Q7V5H0"/>
<evidence type="ECO:0000256" key="6">
    <source>
        <dbReference type="ARBA" id="ARBA00037281"/>
    </source>
</evidence>
<dbReference type="GO" id="GO:0016757">
    <property type="term" value="F:glycosyltransferase activity"/>
    <property type="evidence" value="ECO:0007669"/>
    <property type="project" value="UniProtKB-KW"/>
</dbReference>
<sequence>MPKDNRVEVSIVTITRDNRVGLESTLRSVDEQKAIEIEHVVIDACSKDGSITLLQEFASRTGRIVWRSAPDAGRYDGMNKGLALSTKPLVWFLHAGDTFANCDAARTICERILDSHADWGYGLARVSRNGDVIELRGEVPFQKARFMLGQKSIPHQAVVMKTSFLRAIGGYSLTTGIAEDQNMLMRAVLHTPPLVVPEIACDFDGSGIGSHRKIIEHYADFRRFRKINGAIATITSGTDFIVGAMLCFREYVNRFLHRNFS</sequence>
<dbReference type="PANTHER" id="PTHR43646:SF2">
    <property type="entry name" value="GLYCOSYLTRANSFERASE 2-LIKE DOMAIN-CONTAINING PROTEIN"/>
    <property type="match status" value="1"/>
</dbReference>
<comment type="pathway">
    <text evidence="7">Carotenoid biosynthesis; staphyloxanthin biosynthesis; staphyloxanthin from farnesyl diphosphate: step 4/5.</text>
</comment>
<dbReference type="PANTHER" id="PTHR43646">
    <property type="entry name" value="GLYCOSYLTRANSFERASE"/>
    <property type="match status" value="1"/>
</dbReference>
<evidence type="ECO:0000256" key="4">
    <source>
        <dbReference type="ARBA" id="ARBA00022679"/>
    </source>
</evidence>
<keyword evidence="12" id="KW-1185">Reference proteome</keyword>
<comment type="subcellular location">
    <subcellularLocation>
        <location evidence="1">Cell membrane</location>
    </subcellularLocation>
</comment>
<dbReference type="Pfam" id="PF00535">
    <property type="entry name" value="Glycos_transf_2"/>
    <property type="match status" value="1"/>
</dbReference>
<proteinExistence type="inferred from homology"/>
<comment type="function">
    <text evidence="6">Catalyzes the glycosylation of 4,4'-diaponeurosporenoate, i.e. the esterification of glucose at the C1'' position with the carboxyl group of 4,4'-diaponeurosporenic acid, to form glycosyl-4,4'-diaponeurosporenoate. This is a step in the biosynthesis of staphyloxanthin, an orange pigment present in most staphylococci strains.</text>
</comment>
<gene>
    <name evidence="11" type="ORF">EV383_4841</name>
</gene>
<evidence type="ECO:0000256" key="8">
    <source>
        <dbReference type="ARBA" id="ARBA00038120"/>
    </source>
</evidence>
<evidence type="ECO:0000313" key="11">
    <source>
        <dbReference type="EMBL" id="RZT87909.1"/>
    </source>
</evidence>
<reference evidence="11 12" key="1">
    <citation type="submission" date="2019-02" db="EMBL/GenBank/DDBJ databases">
        <title>Sequencing the genomes of 1000 actinobacteria strains.</title>
        <authorList>
            <person name="Klenk H.-P."/>
        </authorList>
    </citation>
    <scope>NUCLEOTIDE SEQUENCE [LARGE SCALE GENOMIC DNA]</scope>
    <source>
        <strain evidence="11 12">DSM 45779</strain>
    </source>
</reference>
<name>A0A4Q7V5H0_PSEST</name>
<evidence type="ECO:0000256" key="1">
    <source>
        <dbReference type="ARBA" id="ARBA00004236"/>
    </source>
</evidence>
<keyword evidence="3" id="KW-0328">Glycosyltransferase</keyword>
<evidence type="ECO:0000313" key="12">
    <source>
        <dbReference type="Proteomes" id="UP000291591"/>
    </source>
</evidence>
<evidence type="ECO:0000256" key="7">
    <source>
        <dbReference type="ARBA" id="ARBA00037904"/>
    </source>
</evidence>
<dbReference type="GO" id="GO:0005886">
    <property type="term" value="C:plasma membrane"/>
    <property type="evidence" value="ECO:0007669"/>
    <property type="project" value="UniProtKB-SubCell"/>
</dbReference>
<dbReference type="Gene3D" id="3.90.550.10">
    <property type="entry name" value="Spore Coat Polysaccharide Biosynthesis Protein SpsA, Chain A"/>
    <property type="match status" value="1"/>
</dbReference>
<dbReference type="RefSeq" id="WP_130291995.1">
    <property type="nucleotide sequence ID" value="NZ_SHKL01000001.1"/>
</dbReference>
<protein>
    <recommendedName>
        <fullName evidence="9">4,4'-diaponeurosporenoate glycosyltransferase</fullName>
    </recommendedName>
</protein>